<comment type="caution">
    <text evidence="1">The sequence shown here is derived from an EMBL/GenBank/DDBJ whole genome shotgun (WGS) entry which is preliminary data.</text>
</comment>
<dbReference type="EMBL" id="MU151277">
    <property type="protein sequence ID" value="KAF9445859.1"/>
    <property type="molecule type" value="Genomic_DNA"/>
</dbReference>
<accession>A0A9P5X8W9</accession>
<proteinExistence type="predicted"/>
<protein>
    <recommendedName>
        <fullName evidence="3">F-box domain-containing protein</fullName>
    </recommendedName>
</protein>
<dbReference type="Proteomes" id="UP000807342">
    <property type="component" value="Unassembled WGS sequence"/>
</dbReference>
<evidence type="ECO:0000313" key="1">
    <source>
        <dbReference type="EMBL" id="KAF9445859.1"/>
    </source>
</evidence>
<dbReference type="AlphaFoldDB" id="A0A9P5X8W9"/>
<evidence type="ECO:0000313" key="2">
    <source>
        <dbReference type="Proteomes" id="UP000807342"/>
    </source>
</evidence>
<gene>
    <name evidence="1" type="ORF">P691DRAFT_777281</name>
</gene>
<evidence type="ECO:0008006" key="3">
    <source>
        <dbReference type="Google" id="ProtNLM"/>
    </source>
</evidence>
<dbReference type="OrthoDB" id="3038182at2759"/>
<name>A0A9P5X8W9_9AGAR</name>
<organism evidence="1 2">
    <name type="scientific">Macrolepiota fuliginosa MF-IS2</name>
    <dbReference type="NCBI Taxonomy" id="1400762"/>
    <lineage>
        <taxon>Eukaryota</taxon>
        <taxon>Fungi</taxon>
        <taxon>Dikarya</taxon>
        <taxon>Basidiomycota</taxon>
        <taxon>Agaricomycotina</taxon>
        <taxon>Agaricomycetes</taxon>
        <taxon>Agaricomycetidae</taxon>
        <taxon>Agaricales</taxon>
        <taxon>Agaricineae</taxon>
        <taxon>Agaricaceae</taxon>
        <taxon>Macrolepiota</taxon>
    </lineage>
</organism>
<reference evidence="1" key="1">
    <citation type="submission" date="2020-11" db="EMBL/GenBank/DDBJ databases">
        <authorList>
            <consortium name="DOE Joint Genome Institute"/>
            <person name="Ahrendt S."/>
            <person name="Riley R."/>
            <person name="Andreopoulos W."/>
            <person name="Labutti K."/>
            <person name="Pangilinan J."/>
            <person name="Ruiz-Duenas F.J."/>
            <person name="Barrasa J.M."/>
            <person name="Sanchez-Garcia M."/>
            <person name="Camarero S."/>
            <person name="Miyauchi S."/>
            <person name="Serrano A."/>
            <person name="Linde D."/>
            <person name="Babiker R."/>
            <person name="Drula E."/>
            <person name="Ayuso-Fernandez I."/>
            <person name="Pacheco R."/>
            <person name="Padilla G."/>
            <person name="Ferreira P."/>
            <person name="Barriuso J."/>
            <person name="Kellner H."/>
            <person name="Castanera R."/>
            <person name="Alfaro M."/>
            <person name="Ramirez L."/>
            <person name="Pisabarro A.G."/>
            <person name="Kuo A."/>
            <person name="Tritt A."/>
            <person name="Lipzen A."/>
            <person name="He G."/>
            <person name="Yan M."/>
            <person name="Ng V."/>
            <person name="Cullen D."/>
            <person name="Martin F."/>
            <person name="Rosso M.-N."/>
            <person name="Henrissat B."/>
            <person name="Hibbett D."/>
            <person name="Martinez A.T."/>
            <person name="Grigoriev I.V."/>
        </authorList>
    </citation>
    <scope>NUCLEOTIDE SEQUENCE</scope>
    <source>
        <strain evidence="1">MF-IS2</strain>
    </source>
</reference>
<keyword evidence="2" id="KW-1185">Reference proteome</keyword>
<sequence>MNASSTGLGLGDDSGSLMNHSSDYYVYTKCQLYNGTSKSFSDPSARIASLPQKLHLPDPTRMMFVMSIMALRKLNYARSRPNLLPHELVASIFHFACPLIDFNKYALCEMDDEDMEDEDECFRNYLGNDHDSNTFPEPRNERDLHNWCFPLVIGTVCSHWREVAWATPELWTTFSLEVITLKLEAQVSLLRLYLTNAGSLPFSLGLDMGLQQVVYIDRDDRQAPFIEFRGSDSSEGGCIMCTVGRLLPALVSLYILLTSTSLTEILGPPSTRQRDGVDLAERRKLFEVTSLRQQHYQQAVYIDRDDRQAPFIEFRAIEPLTRLIFDKFPNNIHTLRATDAPPTWMAYLSELRLPNLRDLAFCRTKDLEEVWSIDIRDGILEIIHEGVTTNPLLDDLLPILRPLSPMPPLTTLHLHGANIDVCAKMLYYCQHLVEFYCYYPIIALLSSSNTDLFKGPFVRPNLKRFGWTSQGEDIWAEALLENVRMPSLEDLQWSGFPDSDLSIAAGGVIYRFLSRLPNTLRSLSFDYRFDSGFRLLSELLSAVPPVYTLGFNNCSMAFLISVLLLLSKPTNHIGSRFLLPCLDTIILRKYTDARDRAGVAFVEMLEKRRLPLGISSFRFEAVDCEVTWSLNALYGLSKLAEELYLTIVEKSKDRVYTYFTEREICLFSQV</sequence>